<keyword evidence="3 7" id="KW-0812">Transmembrane</keyword>
<feature type="transmembrane region" description="Helical" evidence="7">
    <location>
        <begin position="130"/>
        <end position="154"/>
    </location>
</feature>
<evidence type="ECO:0000313" key="9">
    <source>
        <dbReference type="Proteomes" id="UP000308549"/>
    </source>
</evidence>
<feature type="region of interest" description="Disordered" evidence="6">
    <location>
        <begin position="1"/>
        <end position="38"/>
    </location>
</feature>
<keyword evidence="4 7" id="KW-1133">Transmembrane helix</keyword>
<keyword evidence="9" id="KW-1185">Reference proteome</keyword>
<comment type="caution">
    <text evidence="8">The sequence shown here is derived from an EMBL/GenBank/DDBJ whole genome shotgun (WGS) entry which is preliminary data.</text>
</comment>
<dbReference type="GO" id="GO:0022857">
    <property type="term" value="F:transmembrane transporter activity"/>
    <property type="evidence" value="ECO:0007669"/>
    <property type="project" value="InterPro"/>
</dbReference>
<gene>
    <name evidence="8" type="ORF">B0A50_00467</name>
</gene>
<dbReference type="Proteomes" id="UP000308549">
    <property type="component" value="Unassembled WGS sequence"/>
</dbReference>
<evidence type="ECO:0000256" key="6">
    <source>
        <dbReference type="SAM" id="MobiDB-lite"/>
    </source>
</evidence>
<evidence type="ECO:0000256" key="4">
    <source>
        <dbReference type="ARBA" id="ARBA00022989"/>
    </source>
</evidence>
<comment type="subcellular location">
    <subcellularLocation>
        <location evidence="1">Membrane</location>
        <topology evidence="1">Multi-pass membrane protein</topology>
    </subcellularLocation>
</comment>
<keyword evidence="5 7" id="KW-0472">Membrane</keyword>
<dbReference type="AlphaFoldDB" id="A0A4U0UDN8"/>
<name>A0A4U0UDN8_9PEZI</name>
<dbReference type="Pfam" id="PF13520">
    <property type="entry name" value="AA_permease_2"/>
    <property type="match status" value="1"/>
</dbReference>
<sequence length="241" mass="26806">MEPSEGAKHLSVSTQTHGTSNSDLPRLPRTASHQTYPRGTARDHLDMQRLGKRQELQRNFRQLSTVSFTSCYHWTSEFAPRRWQRWLSYCTGWLSTIAWQSIVAVDCYIVAGIIQALIQLNHPSYVPGKYHATCLTIATAAGFSLFNVFALGHLSLFEGLFAICHVFLFVPIVIMLWVLAPPSSPHTVFLHPINGGHWPSTTLSVLVGQVSMIFTTLGSDSVAHLAEEVEDAALVVPQSMF</sequence>
<evidence type="ECO:0000256" key="7">
    <source>
        <dbReference type="SAM" id="Phobius"/>
    </source>
</evidence>
<feature type="transmembrane region" description="Helical" evidence="7">
    <location>
        <begin position="160"/>
        <end position="180"/>
    </location>
</feature>
<feature type="compositionally biased region" description="Polar residues" evidence="6">
    <location>
        <begin position="11"/>
        <end position="23"/>
    </location>
</feature>
<evidence type="ECO:0000256" key="1">
    <source>
        <dbReference type="ARBA" id="ARBA00004141"/>
    </source>
</evidence>
<dbReference type="GO" id="GO:0016020">
    <property type="term" value="C:membrane"/>
    <property type="evidence" value="ECO:0007669"/>
    <property type="project" value="UniProtKB-SubCell"/>
</dbReference>
<accession>A0A4U0UDN8</accession>
<dbReference type="Gene3D" id="1.20.1740.10">
    <property type="entry name" value="Amino acid/polyamine transporter I"/>
    <property type="match status" value="1"/>
</dbReference>
<protein>
    <submittedName>
        <fullName evidence="8">Uncharacterized protein</fullName>
    </submittedName>
</protein>
<dbReference type="PANTHER" id="PTHR45649:SF14">
    <property type="entry name" value="GABA PERMEASE"/>
    <property type="match status" value="1"/>
</dbReference>
<dbReference type="OrthoDB" id="3257095at2759"/>
<evidence type="ECO:0000256" key="5">
    <source>
        <dbReference type="ARBA" id="ARBA00023136"/>
    </source>
</evidence>
<keyword evidence="2" id="KW-0813">Transport</keyword>
<reference evidence="8 9" key="1">
    <citation type="submission" date="2017-03" db="EMBL/GenBank/DDBJ databases">
        <title>Genomes of endolithic fungi from Antarctica.</title>
        <authorList>
            <person name="Coleine C."/>
            <person name="Masonjones S."/>
            <person name="Stajich J.E."/>
        </authorList>
    </citation>
    <scope>NUCLEOTIDE SEQUENCE [LARGE SCALE GENOMIC DNA]</scope>
    <source>
        <strain evidence="8 9">CCFEE 6315</strain>
    </source>
</reference>
<dbReference type="EMBL" id="NAJL01000002">
    <property type="protein sequence ID" value="TKA33631.1"/>
    <property type="molecule type" value="Genomic_DNA"/>
</dbReference>
<evidence type="ECO:0000313" key="8">
    <source>
        <dbReference type="EMBL" id="TKA33631.1"/>
    </source>
</evidence>
<dbReference type="PANTHER" id="PTHR45649">
    <property type="entry name" value="AMINO-ACID PERMEASE BAT1"/>
    <property type="match status" value="1"/>
</dbReference>
<proteinExistence type="predicted"/>
<feature type="transmembrane region" description="Helical" evidence="7">
    <location>
        <begin position="97"/>
        <end position="118"/>
    </location>
</feature>
<organism evidence="8 9">
    <name type="scientific">Salinomyces thailandicus</name>
    <dbReference type="NCBI Taxonomy" id="706561"/>
    <lineage>
        <taxon>Eukaryota</taxon>
        <taxon>Fungi</taxon>
        <taxon>Dikarya</taxon>
        <taxon>Ascomycota</taxon>
        <taxon>Pezizomycotina</taxon>
        <taxon>Dothideomycetes</taxon>
        <taxon>Dothideomycetidae</taxon>
        <taxon>Mycosphaerellales</taxon>
        <taxon>Teratosphaeriaceae</taxon>
        <taxon>Salinomyces</taxon>
    </lineage>
</organism>
<evidence type="ECO:0000256" key="3">
    <source>
        <dbReference type="ARBA" id="ARBA00022692"/>
    </source>
</evidence>
<dbReference type="InterPro" id="IPR002293">
    <property type="entry name" value="AA/rel_permease1"/>
</dbReference>
<evidence type="ECO:0000256" key="2">
    <source>
        <dbReference type="ARBA" id="ARBA00022448"/>
    </source>
</evidence>